<name>A0AAN6ZSH0_9PEZI</name>
<keyword evidence="2" id="KW-1185">Reference proteome</keyword>
<sequence length="514" mass="58901">MAAEEFLLGRCQLRLKDIEIDGDYCRSRIDAAIDHLRPVFEDPNRFKPHTESHQFPILTNLAGLRQLLEDSQVSHNNFRESQSVTPYPRLTSVQGKFRCIHGRQRYEAAIGSTKLGPDTWWTVRLYCLPEGIDPRLLLHEEVEHDHYQTKYNDGHVFCAVIYWEEQDNPGRVDNWMSKLSSAKQRRLNSLMKCKPVKAGLKRLRAFPGLLDALELGNGDRVGRSLSLPQIIRNLDHIYQIWDQITLGLPRVRRSADVLTVRRLQMLAPSASSVDRSTVKQLMRSGEIFRSLREPSLRAEIEQCILRLDVLIPSVKSLHENTKYLYIADYILKTHLVPALGKGESISEALHSLWSEPDHCLVEYAEGKFWKAARRPSRELSYMTMVTAALRDFPRLCDGDYMGPRCQSGDSHTRATKDPIVVDRFRALGHKVGYFMATTPPVLSVLPGIPHSVTEPAEVSVERRWNRPFSDSARFCASRLFLPQLAERQPMAAYPGMLFVHRDFIRSFFGEIPDL</sequence>
<dbReference type="EMBL" id="MU857321">
    <property type="protein sequence ID" value="KAK4148568.1"/>
    <property type="molecule type" value="Genomic_DNA"/>
</dbReference>
<dbReference type="AlphaFoldDB" id="A0AAN6ZSH0"/>
<organism evidence="1 2">
    <name type="scientific">Chaetomidium leptoderma</name>
    <dbReference type="NCBI Taxonomy" id="669021"/>
    <lineage>
        <taxon>Eukaryota</taxon>
        <taxon>Fungi</taxon>
        <taxon>Dikarya</taxon>
        <taxon>Ascomycota</taxon>
        <taxon>Pezizomycotina</taxon>
        <taxon>Sordariomycetes</taxon>
        <taxon>Sordariomycetidae</taxon>
        <taxon>Sordariales</taxon>
        <taxon>Chaetomiaceae</taxon>
        <taxon>Chaetomidium</taxon>
    </lineage>
</organism>
<dbReference type="InterPro" id="IPR022198">
    <property type="entry name" value="DUF3723"/>
</dbReference>
<feature type="non-terminal residue" evidence="1">
    <location>
        <position position="514"/>
    </location>
</feature>
<reference evidence="1" key="2">
    <citation type="submission" date="2023-05" db="EMBL/GenBank/DDBJ databases">
        <authorList>
            <consortium name="Lawrence Berkeley National Laboratory"/>
            <person name="Steindorff A."/>
            <person name="Hensen N."/>
            <person name="Bonometti L."/>
            <person name="Westerberg I."/>
            <person name="Brannstrom I.O."/>
            <person name="Guillou S."/>
            <person name="Cros-Aarteil S."/>
            <person name="Calhoun S."/>
            <person name="Haridas S."/>
            <person name="Kuo A."/>
            <person name="Mondo S."/>
            <person name="Pangilinan J."/>
            <person name="Riley R."/>
            <person name="Labutti K."/>
            <person name="Andreopoulos B."/>
            <person name="Lipzen A."/>
            <person name="Chen C."/>
            <person name="Yanf M."/>
            <person name="Daum C."/>
            <person name="Ng V."/>
            <person name="Clum A."/>
            <person name="Ohm R."/>
            <person name="Martin F."/>
            <person name="Silar P."/>
            <person name="Natvig D."/>
            <person name="Lalanne C."/>
            <person name="Gautier V."/>
            <person name="Ament-Velasquez S.L."/>
            <person name="Kruys A."/>
            <person name="Hutchinson M.I."/>
            <person name="Powell A.J."/>
            <person name="Barry K."/>
            <person name="Miller A.N."/>
            <person name="Grigoriev I.V."/>
            <person name="Debuchy R."/>
            <person name="Gladieux P."/>
            <person name="Thoren M.H."/>
            <person name="Johannesson H."/>
        </authorList>
    </citation>
    <scope>NUCLEOTIDE SEQUENCE</scope>
    <source>
        <strain evidence="1">CBS 538.74</strain>
    </source>
</reference>
<accession>A0AAN6ZSH0</accession>
<dbReference type="Pfam" id="PF12520">
    <property type="entry name" value="DUF3723"/>
    <property type="match status" value="1"/>
</dbReference>
<dbReference type="Proteomes" id="UP001302745">
    <property type="component" value="Unassembled WGS sequence"/>
</dbReference>
<evidence type="ECO:0000313" key="1">
    <source>
        <dbReference type="EMBL" id="KAK4148568.1"/>
    </source>
</evidence>
<comment type="caution">
    <text evidence="1">The sequence shown here is derived from an EMBL/GenBank/DDBJ whole genome shotgun (WGS) entry which is preliminary data.</text>
</comment>
<reference evidence="1" key="1">
    <citation type="journal article" date="2023" name="Mol. Phylogenet. Evol.">
        <title>Genome-scale phylogeny and comparative genomics of the fungal order Sordariales.</title>
        <authorList>
            <person name="Hensen N."/>
            <person name="Bonometti L."/>
            <person name="Westerberg I."/>
            <person name="Brannstrom I.O."/>
            <person name="Guillou S."/>
            <person name="Cros-Aarteil S."/>
            <person name="Calhoun S."/>
            <person name="Haridas S."/>
            <person name="Kuo A."/>
            <person name="Mondo S."/>
            <person name="Pangilinan J."/>
            <person name="Riley R."/>
            <person name="LaButti K."/>
            <person name="Andreopoulos B."/>
            <person name="Lipzen A."/>
            <person name="Chen C."/>
            <person name="Yan M."/>
            <person name="Daum C."/>
            <person name="Ng V."/>
            <person name="Clum A."/>
            <person name="Steindorff A."/>
            <person name="Ohm R.A."/>
            <person name="Martin F."/>
            <person name="Silar P."/>
            <person name="Natvig D.O."/>
            <person name="Lalanne C."/>
            <person name="Gautier V."/>
            <person name="Ament-Velasquez S.L."/>
            <person name="Kruys A."/>
            <person name="Hutchinson M.I."/>
            <person name="Powell A.J."/>
            <person name="Barry K."/>
            <person name="Miller A.N."/>
            <person name="Grigoriev I.V."/>
            <person name="Debuchy R."/>
            <person name="Gladieux P."/>
            <person name="Hiltunen Thoren M."/>
            <person name="Johannesson H."/>
        </authorList>
    </citation>
    <scope>NUCLEOTIDE SEQUENCE</scope>
    <source>
        <strain evidence="1">CBS 538.74</strain>
    </source>
</reference>
<gene>
    <name evidence="1" type="ORF">C8A00DRAFT_19619</name>
</gene>
<protein>
    <submittedName>
        <fullName evidence="1">Uncharacterized protein</fullName>
    </submittedName>
</protein>
<evidence type="ECO:0000313" key="2">
    <source>
        <dbReference type="Proteomes" id="UP001302745"/>
    </source>
</evidence>
<proteinExistence type="predicted"/>